<proteinExistence type="predicted"/>
<dbReference type="GO" id="GO:0030288">
    <property type="term" value="C:outer membrane-bounded periplasmic space"/>
    <property type="evidence" value="ECO:0007669"/>
    <property type="project" value="TreeGrafter"/>
</dbReference>
<feature type="domain" description="PDZ" evidence="3">
    <location>
        <begin position="106"/>
        <end position="177"/>
    </location>
</feature>
<keyword evidence="6" id="KW-1185">Reference proteome</keyword>
<dbReference type="SMART" id="SM00245">
    <property type="entry name" value="TSPc"/>
    <property type="match status" value="1"/>
</dbReference>
<keyword evidence="2" id="KW-0732">Signal</keyword>
<dbReference type="GO" id="GO:0004175">
    <property type="term" value="F:endopeptidase activity"/>
    <property type="evidence" value="ECO:0007669"/>
    <property type="project" value="TreeGrafter"/>
</dbReference>
<dbReference type="KEGG" id="tsa:AciPR4_0704"/>
<dbReference type="InterPro" id="IPR036034">
    <property type="entry name" value="PDZ_sf"/>
</dbReference>
<dbReference type="SUPFAM" id="SSF52096">
    <property type="entry name" value="ClpP/crotonase"/>
    <property type="match status" value="1"/>
</dbReference>
<dbReference type="EMBL" id="CP002467">
    <property type="protein sequence ID" value="ADV81537.1"/>
    <property type="molecule type" value="Genomic_DNA"/>
</dbReference>
<dbReference type="SUPFAM" id="SSF50156">
    <property type="entry name" value="PDZ domain-like"/>
    <property type="match status" value="1"/>
</dbReference>
<dbReference type="PANTHER" id="PTHR32060:SF30">
    <property type="entry name" value="CARBOXY-TERMINAL PROCESSING PROTEASE CTPA"/>
    <property type="match status" value="1"/>
</dbReference>
<dbReference type="GO" id="GO:0006508">
    <property type="term" value="P:proteolysis"/>
    <property type="evidence" value="ECO:0007669"/>
    <property type="project" value="InterPro"/>
</dbReference>
<dbReference type="Gene3D" id="2.30.42.10">
    <property type="match status" value="1"/>
</dbReference>
<dbReference type="GO" id="GO:0007165">
    <property type="term" value="P:signal transduction"/>
    <property type="evidence" value="ECO:0007669"/>
    <property type="project" value="TreeGrafter"/>
</dbReference>
<evidence type="ECO:0000259" key="4">
    <source>
        <dbReference type="SMART" id="SM00245"/>
    </source>
</evidence>
<dbReference type="AlphaFoldDB" id="E8V5K3"/>
<dbReference type="GO" id="GO:0008236">
    <property type="term" value="F:serine-type peptidase activity"/>
    <property type="evidence" value="ECO:0007669"/>
    <property type="project" value="InterPro"/>
</dbReference>
<dbReference type="Pfam" id="PF03572">
    <property type="entry name" value="Peptidase_S41"/>
    <property type="match status" value="1"/>
</dbReference>
<feature type="compositionally biased region" description="Acidic residues" evidence="1">
    <location>
        <begin position="376"/>
        <end position="386"/>
    </location>
</feature>
<dbReference type="InterPro" id="IPR005151">
    <property type="entry name" value="Tail-specific_protease"/>
</dbReference>
<dbReference type="Gene3D" id="3.90.226.10">
    <property type="entry name" value="2-enoyl-CoA Hydratase, Chain A, domain 1"/>
    <property type="match status" value="1"/>
</dbReference>
<feature type="chain" id="PRO_5003232909" evidence="2">
    <location>
        <begin position="32"/>
        <end position="423"/>
    </location>
</feature>
<dbReference type="InterPro" id="IPR001478">
    <property type="entry name" value="PDZ"/>
</dbReference>
<feature type="signal peptide" evidence="2">
    <location>
        <begin position="1"/>
        <end position="31"/>
    </location>
</feature>
<name>E8V5K3_TERSS</name>
<dbReference type="OrthoDB" id="127841at2"/>
<dbReference type="STRING" id="401053.AciPR4_0704"/>
<dbReference type="InterPro" id="IPR041489">
    <property type="entry name" value="PDZ_6"/>
</dbReference>
<feature type="region of interest" description="Disordered" evidence="1">
    <location>
        <begin position="371"/>
        <end position="394"/>
    </location>
</feature>
<evidence type="ECO:0000256" key="1">
    <source>
        <dbReference type="SAM" id="MobiDB-lite"/>
    </source>
</evidence>
<dbReference type="InterPro" id="IPR029045">
    <property type="entry name" value="ClpP/crotonase-like_dom_sf"/>
</dbReference>
<dbReference type="eggNOG" id="COG0793">
    <property type="taxonomic scope" value="Bacteria"/>
</dbReference>
<protein>
    <submittedName>
        <fullName evidence="5">Peptidase S41</fullName>
    </submittedName>
</protein>
<dbReference type="HOGENOM" id="CLU_017295_3_1_0"/>
<dbReference type="Pfam" id="PF17820">
    <property type="entry name" value="PDZ_6"/>
    <property type="match status" value="1"/>
</dbReference>
<dbReference type="PANTHER" id="PTHR32060">
    <property type="entry name" value="TAIL-SPECIFIC PROTEASE"/>
    <property type="match status" value="1"/>
</dbReference>
<dbReference type="Proteomes" id="UP000006844">
    <property type="component" value="Chromosome"/>
</dbReference>
<evidence type="ECO:0000256" key="2">
    <source>
        <dbReference type="SAM" id="SignalP"/>
    </source>
</evidence>
<evidence type="ECO:0000313" key="5">
    <source>
        <dbReference type="EMBL" id="ADV81537.1"/>
    </source>
</evidence>
<gene>
    <name evidence="5" type="ordered locus">AciPR4_0704</name>
</gene>
<sequence length="423" mass="44519">MPKSLRIFLLALSVGVVLTAFVGANTSHVSAASDPQEGAYRQMQVYSEVLRHVQSDYVEDPNMGAVTSGALRGLAETLDGNSSYLNPAEYKAYKETLASDKKSAHAQTGINVAKRYGYATVVSVVTDSPADKAGVSDGDILQSIGDKSTMNLAVVTVQALLQGEPGTTLTIGVVDPRHAGPEKRLTLTRANLVLPATLETFYEQASILYVKPESLDKEHVQQIEQKLKAMSKTNTKKILLDLRDVSTGDTAEALKLANFFIKTGTLATLEGQKVQKQVFTADAGKVVAATAPMVTLVNHGTAGPAELVAAALLDSKRSELVGEKTFGDASQQKTFELPDGAALILSIAKYEGPSGKKLQDEGVTPGVLVASAADDATADDDGDDDDAPKTPGVVAKPATVQKPTAKIDDQLSKALELLKAKAA</sequence>
<evidence type="ECO:0000259" key="3">
    <source>
        <dbReference type="SMART" id="SM00228"/>
    </source>
</evidence>
<evidence type="ECO:0000313" key="6">
    <source>
        <dbReference type="Proteomes" id="UP000006844"/>
    </source>
</evidence>
<reference evidence="5 6" key="1">
    <citation type="journal article" date="2012" name="Stand. Genomic Sci.">
        <title>Complete genome sequence of Terriglobus saanensis type strain SP1PR4(T), an Acidobacteria from tundra soil.</title>
        <authorList>
            <person name="Rawat S.R."/>
            <person name="Mannisto M.K."/>
            <person name="Starovoytov V."/>
            <person name="Goodwin L."/>
            <person name="Nolan M."/>
            <person name="Hauser L."/>
            <person name="Land M."/>
            <person name="Davenport K.W."/>
            <person name="Woyke T."/>
            <person name="Haggblom M.M."/>
        </authorList>
    </citation>
    <scope>NUCLEOTIDE SEQUENCE</scope>
    <source>
        <strain evidence="6">ATCC BAA-1853 / DSM 23119 / SP1PR4</strain>
    </source>
</reference>
<organism evidence="5 6">
    <name type="scientific">Terriglobus saanensis (strain ATCC BAA-1853 / DSM 23119 / SP1PR4)</name>
    <dbReference type="NCBI Taxonomy" id="401053"/>
    <lineage>
        <taxon>Bacteria</taxon>
        <taxon>Pseudomonadati</taxon>
        <taxon>Acidobacteriota</taxon>
        <taxon>Terriglobia</taxon>
        <taxon>Terriglobales</taxon>
        <taxon>Acidobacteriaceae</taxon>
        <taxon>Terriglobus</taxon>
    </lineage>
</organism>
<dbReference type="RefSeq" id="WP_013567270.1">
    <property type="nucleotide sequence ID" value="NC_014963.1"/>
</dbReference>
<accession>E8V5K3</accession>
<dbReference type="SMART" id="SM00228">
    <property type="entry name" value="PDZ"/>
    <property type="match status" value="1"/>
</dbReference>
<dbReference type="Gene3D" id="3.30.750.44">
    <property type="match status" value="1"/>
</dbReference>
<feature type="domain" description="Tail specific protease" evidence="4">
    <location>
        <begin position="180"/>
        <end position="370"/>
    </location>
</feature>